<feature type="compositionally biased region" description="Polar residues" evidence="1">
    <location>
        <begin position="16"/>
        <end position="27"/>
    </location>
</feature>
<dbReference type="EMBL" id="KB097773">
    <property type="protein sequence ID" value="ESN90130.1"/>
    <property type="molecule type" value="Genomic_DNA"/>
</dbReference>
<reference evidence="3 5" key="2">
    <citation type="journal article" date="2013" name="Nature">
        <title>Insights into bilaterian evolution from three spiralian genomes.</title>
        <authorList>
            <person name="Simakov O."/>
            <person name="Marletaz F."/>
            <person name="Cho S.J."/>
            <person name="Edsinger-Gonzales E."/>
            <person name="Havlak P."/>
            <person name="Hellsten U."/>
            <person name="Kuo D.H."/>
            <person name="Larsson T."/>
            <person name="Lv J."/>
            <person name="Arendt D."/>
            <person name="Savage R."/>
            <person name="Osoegawa K."/>
            <person name="de Jong P."/>
            <person name="Grimwood J."/>
            <person name="Chapman J.A."/>
            <person name="Shapiro H."/>
            <person name="Aerts A."/>
            <person name="Otillar R.P."/>
            <person name="Terry A.Y."/>
            <person name="Boore J.L."/>
            <person name="Grigoriev I.V."/>
            <person name="Lindberg D.R."/>
            <person name="Seaver E.C."/>
            <person name="Weisblat D.A."/>
            <person name="Putnam N.H."/>
            <person name="Rokhsar D.S."/>
        </authorList>
    </citation>
    <scope>NUCLEOTIDE SEQUENCE</scope>
</reference>
<dbReference type="AlphaFoldDB" id="T1FIT5"/>
<proteinExistence type="predicted"/>
<dbReference type="Proteomes" id="UP000015101">
    <property type="component" value="Unassembled WGS sequence"/>
</dbReference>
<accession>T1FIT5</accession>
<gene>
    <name evidence="4" type="primary">20208734</name>
    <name evidence="3" type="ORF">HELRODRAFT_182826</name>
</gene>
<dbReference type="EMBL" id="AMQM01008422">
    <property type="status" value="NOT_ANNOTATED_CDS"/>
    <property type="molecule type" value="Genomic_DNA"/>
</dbReference>
<dbReference type="HOGENOM" id="CLU_2173719_0_0_1"/>
<keyword evidence="2" id="KW-0812">Transmembrane</keyword>
<evidence type="ECO:0000313" key="3">
    <source>
        <dbReference type="EMBL" id="ESN90130.1"/>
    </source>
</evidence>
<feature type="region of interest" description="Disordered" evidence="1">
    <location>
        <begin position="1"/>
        <end position="45"/>
    </location>
</feature>
<keyword evidence="5" id="KW-1185">Reference proteome</keyword>
<reference evidence="4" key="3">
    <citation type="submission" date="2015-06" db="UniProtKB">
        <authorList>
            <consortium name="EnsemblMetazoa"/>
        </authorList>
    </citation>
    <scope>IDENTIFICATION</scope>
</reference>
<organism evidence="4 5">
    <name type="scientific">Helobdella robusta</name>
    <name type="common">Californian leech</name>
    <dbReference type="NCBI Taxonomy" id="6412"/>
    <lineage>
        <taxon>Eukaryota</taxon>
        <taxon>Metazoa</taxon>
        <taxon>Spiralia</taxon>
        <taxon>Lophotrochozoa</taxon>
        <taxon>Annelida</taxon>
        <taxon>Clitellata</taxon>
        <taxon>Hirudinea</taxon>
        <taxon>Rhynchobdellida</taxon>
        <taxon>Glossiphoniidae</taxon>
        <taxon>Helobdella</taxon>
    </lineage>
</organism>
<dbReference type="CTD" id="20208734"/>
<dbReference type="InParanoid" id="T1FIT5"/>
<sequence>MSKSLKTTVPDVEINDTVNDAQQQIKHTSTSSTTPNPLSGTKLPKNAYQNKTINLTTDQTFHSNYQIIFGSLAKRFSRPPYQDLLLTLIFTTSKFILTKSIFPYIYSKEH</sequence>
<protein>
    <submittedName>
        <fullName evidence="3 4">Uncharacterized protein</fullName>
    </submittedName>
</protein>
<reference evidence="5" key="1">
    <citation type="submission" date="2012-12" db="EMBL/GenBank/DDBJ databases">
        <authorList>
            <person name="Hellsten U."/>
            <person name="Grimwood J."/>
            <person name="Chapman J.A."/>
            <person name="Shapiro H."/>
            <person name="Aerts A."/>
            <person name="Otillar R.P."/>
            <person name="Terry A.Y."/>
            <person name="Boore J.L."/>
            <person name="Simakov O."/>
            <person name="Marletaz F."/>
            <person name="Cho S.-J."/>
            <person name="Edsinger-Gonzales E."/>
            <person name="Havlak P."/>
            <person name="Kuo D.-H."/>
            <person name="Larsson T."/>
            <person name="Lv J."/>
            <person name="Arendt D."/>
            <person name="Savage R."/>
            <person name="Osoegawa K."/>
            <person name="de Jong P."/>
            <person name="Lindberg D.R."/>
            <person name="Seaver E.C."/>
            <person name="Weisblat D.A."/>
            <person name="Putnam N.H."/>
            <person name="Grigoriev I.V."/>
            <person name="Rokhsar D.S."/>
        </authorList>
    </citation>
    <scope>NUCLEOTIDE SEQUENCE</scope>
</reference>
<feature type="transmembrane region" description="Helical" evidence="2">
    <location>
        <begin position="84"/>
        <end position="106"/>
    </location>
</feature>
<dbReference type="GeneID" id="20208734"/>
<evidence type="ECO:0000313" key="5">
    <source>
        <dbReference type="Proteomes" id="UP000015101"/>
    </source>
</evidence>
<keyword evidence="2" id="KW-1133">Transmembrane helix</keyword>
<keyword evidence="2" id="KW-0472">Membrane</keyword>
<dbReference type="EnsemblMetazoa" id="HelroT182826">
    <property type="protein sequence ID" value="HelroP182826"/>
    <property type="gene ID" value="HelroG182826"/>
</dbReference>
<dbReference type="KEGG" id="hro:HELRODRAFT_182826"/>
<name>T1FIT5_HELRO</name>
<dbReference type="RefSeq" id="XP_009031800.1">
    <property type="nucleotide sequence ID" value="XM_009033552.1"/>
</dbReference>
<evidence type="ECO:0000256" key="2">
    <source>
        <dbReference type="SAM" id="Phobius"/>
    </source>
</evidence>
<evidence type="ECO:0000256" key="1">
    <source>
        <dbReference type="SAM" id="MobiDB-lite"/>
    </source>
</evidence>
<evidence type="ECO:0000313" key="4">
    <source>
        <dbReference type="EnsemblMetazoa" id="HelroP182826"/>
    </source>
</evidence>